<protein>
    <submittedName>
        <fullName evidence="1">Uncharacterized protein</fullName>
    </submittedName>
</protein>
<reference evidence="2" key="1">
    <citation type="journal article" date="2017" name="Nat. Ecol. Evol.">
        <title>Genome expansion and lineage-specific genetic innovations in the forest pathogenic fungi Armillaria.</title>
        <authorList>
            <person name="Sipos G."/>
            <person name="Prasanna A.N."/>
            <person name="Walter M.C."/>
            <person name="O'Connor E."/>
            <person name="Balint B."/>
            <person name="Krizsan K."/>
            <person name="Kiss B."/>
            <person name="Hess J."/>
            <person name="Varga T."/>
            <person name="Slot J."/>
            <person name="Riley R."/>
            <person name="Boka B."/>
            <person name="Rigling D."/>
            <person name="Barry K."/>
            <person name="Lee J."/>
            <person name="Mihaltcheva S."/>
            <person name="LaButti K."/>
            <person name="Lipzen A."/>
            <person name="Waldron R."/>
            <person name="Moloney N.M."/>
            <person name="Sperisen C."/>
            <person name="Kredics L."/>
            <person name="Vagvoelgyi C."/>
            <person name="Patrignani A."/>
            <person name="Fitzpatrick D."/>
            <person name="Nagy I."/>
            <person name="Doyle S."/>
            <person name="Anderson J.B."/>
            <person name="Grigoriev I.V."/>
            <person name="Gueldener U."/>
            <person name="Muensterkoetter M."/>
            <person name="Nagy L.G."/>
        </authorList>
    </citation>
    <scope>NUCLEOTIDE SEQUENCE [LARGE SCALE GENOMIC DNA]</scope>
    <source>
        <strain evidence="2">28-4</strain>
    </source>
</reference>
<accession>A0A2H3AQ72</accession>
<keyword evidence="2" id="KW-1185">Reference proteome</keyword>
<organism evidence="1 2">
    <name type="scientific">Armillaria solidipes</name>
    <dbReference type="NCBI Taxonomy" id="1076256"/>
    <lineage>
        <taxon>Eukaryota</taxon>
        <taxon>Fungi</taxon>
        <taxon>Dikarya</taxon>
        <taxon>Basidiomycota</taxon>
        <taxon>Agaricomycotina</taxon>
        <taxon>Agaricomycetes</taxon>
        <taxon>Agaricomycetidae</taxon>
        <taxon>Agaricales</taxon>
        <taxon>Marasmiineae</taxon>
        <taxon>Physalacriaceae</taxon>
        <taxon>Armillaria</taxon>
    </lineage>
</organism>
<dbReference type="AlphaFoldDB" id="A0A2H3AQ72"/>
<dbReference type="EMBL" id="KZ293519">
    <property type="protein sequence ID" value="PBK58914.1"/>
    <property type="molecule type" value="Genomic_DNA"/>
</dbReference>
<proteinExistence type="predicted"/>
<sequence>MLWKESEDGAHWRAGDVEEEGEMKTRTLMMNDNDNDNALLVIKDGVEVATIAPRIMAVRCLACSLPPTLPKSNIGLPRTLQLLQSPEICVSPILWSSCGGTQSQSPPLQPYSHPYNLSTTAGTSPPLFLTSGNPVVRSVFPFTLSITVKMAPTPPHPYSPCHQHPDDYNDPAIICLDAQGAHPVHEHSLHAHSSRI</sequence>
<dbReference type="Proteomes" id="UP000218334">
    <property type="component" value="Unassembled WGS sequence"/>
</dbReference>
<evidence type="ECO:0000313" key="2">
    <source>
        <dbReference type="Proteomes" id="UP000218334"/>
    </source>
</evidence>
<evidence type="ECO:0000313" key="1">
    <source>
        <dbReference type="EMBL" id="PBK58914.1"/>
    </source>
</evidence>
<gene>
    <name evidence="1" type="ORF">ARMSODRAFT_1027867</name>
</gene>
<name>A0A2H3AQ72_9AGAR</name>